<comment type="caution">
    <text evidence="1">The sequence shown here is derived from an EMBL/GenBank/DDBJ whole genome shotgun (WGS) entry which is preliminary data.</text>
</comment>
<evidence type="ECO:0000313" key="1">
    <source>
        <dbReference type="EMBL" id="PZR18488.1"/>
    </source>
</evidence>
<sequence length="308" mass="34969">MDGVAAAMRKQFGVISRAQALLLGASDGFIRTRLRRHEWVPLLNGAYRSAAVHDGWFQRASAALLLAGPGAALSYSSAGYVLSLESLMDRAPFPIEISVPPGRRVRVDGIVAHHLRDRVPSFTSRGLRVTTLARTFVDLASVLDEERLEFALDSAYVRCKRLGDWLDSYLATLEPRGHPGIATLSKLVRLRRDGSTESALEVKTWRALRRFGLDDSRRQFVIKDLNERAVIRADFAWPQHRIALHTDSTIWHSQQERMTRDAEQRNTLQALGWFSMVITHSLLKTDDWLEFLKTQLIQRRPQLPLPFH</sequence>
<dbReference type="EMBL" id="QFQP01000001">
    <property type="protein sequence ID" value="PZR18488.1"/>
    <property type="molecule type" value="Genomic_DNA"/>
</dbReference>
<protein>
    <recommendedName>
        <fullName evidence="3">DUF559 domain-containing protein</fullName>
    </recommendedName>
</protein>
<reference evidence="1 2" key="1">
    <citation type="submission" date="2017-08" db="EMBL/GenBank/DDBJ databases">
        <title>Infants hospitalized years apart are colonized by the same room-sourced microbial strains.</title>
        <authorList>
            <person name="Brooks B."/>
            <person name="Olm M.R."/>
            <person name="Firek B.A."/>
            <person name="Baker R."/>
            <person name="Thomas B.C."/>
            <person name="Morowitz M.J."/>
            <person name="Banfield J.F."/>
        </authorList>
    </citation>
    <scope>NUCLEOTIDE SEQUENCE [LARGE SCALE GENOMIC DNA]</scope>
    <source>
        <strain evidence="1">S2_003_000_R2_14</strain>
    </source>
</reference>
<dbReference type="Gene3D" id="3.40.960.10">
    <property type="entry name" value="VSR Endonuclease"/>
    <property type="match status" value="1"/>
</dbReference>
<gene>
    <name evidence="1" type="ORF">DI536_00990</name>
</gene>
<organism evidence="1 2">
    <name type="scientific">Archangium gephyra</name>
    <dbReference type="NCBI Taxonomy" id="48"/>
    <lineage>
        <taxon>Bacteria</taxon>
        <taxon>Pseudomonadati</taxon>
        <taxon>Myxococcota</taxon>
        <taxon>Myxococcia</taxon>
        <taxon>Myxococcales</taxon>
        <taxon>Cystobacterineae</taxon>
        <taxon>Archangiaceae</taxon>
        <taxon>Archangium</taxon>
    </lineage>
</organism>
<name>A0A2W5VAL3_9BACT</name>
<dbReference type="SUPFAM" id="SSF52980">
    <property type="entry name" value="Restriction endonuclease-like"/>
    <property type="match status" value="1"/>
</dbReference>
<evidence type="ECO:0000313" key="2">
    <source>
        <dbReference type="Proteomes" id="UP000249061"/>
    </source>
</evidence>
<evidence type="ECO:0008006" key="3">
    <source>
        <dbReference type="Google" id="ProtNLM"/>
    </source>
</evidence>
<dbReference type="Proteomes" id="UP000249061">
    <property type="component" value="Unassembled WGS sequence"/>
</dbReference>
<proteinExistence type="predicted"/>
<accession>A0A2W5VAL3</accession>
<dbReference type="AlphaFoldDB" id="A0A2W5VAL3"/>
<dbReference type="InterPro" id="IPR011335">
    <property type="entry name" value="Restrct_endonuc-II-like"/>
</dbReference>